<organism evidence="1 2">
    <name type="scientific">Marasmius crinis-equi</name>
    <dbReference type="NCBI Taxonomy" id="585013"/>
    <lineage>
        <taxon>Eukaryota</taxon>
        <taxon>Fungi</taxon>
        <taxon>Dikarya</taxon>
        <taxon>Basidiomycota</taxon>
        <taxon>Agaricomycotina</taxon>
        <taxon>Agaricomycetes</taxon>
        <taxon>Agaricomycetidae</taxon>
        <taxon>Agaricales</taxon>
        <taxon>Marasmiineae</taxon>
        <taxon>Marasmiaceae</taxon>
        <taxon>Marasmius</taxon>
    </lineage>
</organism>
<dbReference type="Proteomes" id="UP001465976">
    <property type="component" value="Unassembled WGS sequence"/>
</dbReference>
<protein>
    <submittedName>
        <fullName evidence="1">Uncharacterized protein</fullName>
    </submittedName>
</protein>
<dbReference type="EMBL" id="JBAHYK010001457">
    <property type="protein sequence ID" value="KAL0567940.1"/>
    <property type="molecule type" value="Genomic_DNA"/>
</dbReference>
<evidence type="ECO:0000313" key="2">
    <source>
        <dbReference type="Proteomes" id="UP001465976"/>
    </source>
</evidence>
<evidence type="ECO:0000313" key="1">
    <source>
        <dbReference type="EMBL" id="KAL0567940.1"/>
    </source>
</evidence>
<sequence length="238" mass="26981">MSSDTTDGDMAVTSSYNNFGTGMYNNSGTGMQNNHTVEGGGDTTFVQNLATDTIIISNNTTQNIVIQNVVAQNIIVQNNNIQNFTLNTGASPFSPRIRIQIFDNIFKHVTYADRNRPHFHTRIQVYKLLFDFEALSKLSADQFNSIYKAADHGLGRVRSRPSDIDLFTTFYDLVVTHLKPHDPNRCERFQKQWAEAKEKDFCKRLRFANEIRILVPRAKKLSSKTSNNAETKNVQAPQ</sequence>
<comment type="caution">
    <text evidence="1">The sequence shown here is derived from an EMBL/GenBank/DDBJ whole genome shotgun (WGS) entry which is preliminary data.</text>
</comment>
<name>A0ABR3EYH6_9AGAR</name>
<gene>
    <name evidence="1" type="ORF">V5O48_014049</name>
</gene>
<accession>A0ABR3EYH6</accession>
<reference evidence="1 2" key="1">
    <citation type="submission" date="2024-02" db="EMBL/GenBank/DDBJ databases">
        <title>A draft genome for the cacao thread blight pathogen Marasmius crinis-equi.</title>
        <authorList>
            <person name="Cohen S.P."/>
            <person name="Baruah I.K."/>
            <person name="Amoako-Attah I."/>
            <person name="Bukari Y."/>
            <person name="Meinhardt L.W."/>
            <person name="Bailey B.A."/>
        </authorList>
    </citation>
    <scope>NUCLEOTIDE SEQUENCE [LARGE SCALE GENOMIC DNA]</scope>
    <source>
        <strain evidence="1 2">GH-76</strain>
    </source>
</reference>
<keyword evidence="2" id="KW-1185">Reference proteome</keyword>
<proteinExistence type="predicted"/>